<dbReference type="Proteomes" id="UP000075591">
    <property type="component" value="Unassembled WGS sequence"/>
</dbReference>
<evidence type="ECO:0000313" key="2">
    <source>
        <dbReference type="EMBL" id="KXX87704.1"/>
    </source>
</evidence>
<protein>
    <recommendedName>
        <fullName evidence="6">Lipoprotein</fullName>
    </recommendedName>
</protein>
<organism evidence="2 4">
    <name type="scientific">Bacillus cereus</name>
    <dbReference type="NCBI Taxonomy" id="1396"/>
    <lineage>
        <taxon>Bacteria</taxon>
        <taxon>Bacillati</taxon>
        <taxon>Bacillota</taxon>
        <taxon>Bacilli</taxon>
        <taxon>Bacillales</taxon>
        <taxon>Bacillaceae</taxon>
        <taxon>Bacillus</taxon>
        <taxon>Bacillus cereus group</taxon>
    </lineage>
</organism>
<dbReference type="EMBL" id="MPON01000022">
    <property type="protein sequence ID" value="OKA32399.1"/>
    <property type="molecule type" value="Genomic_DNA"/>
</dbReference>
<evidence type="ECO:0000256" key="1">
    <source>
        <dbReference type="SAM" id="SignalP"/>
    </source>
</evidence>
<feature type="signal peptide" evidence="1">
    <location>
        <begin position="1"/>
        <end position="25"/>
    </location>
</feature>
<evidence type="ECO:0000313" key="4">
    <source>
        <dbReference type="Proteomes" id="UP000075591"/>
    </source>
</evidence>
<evidence type="ECO:0000313" key="5">
    <source>
        <dbReference type="Proteomes" id="UP000186535"/>
    </source>
</evidence>
<feature type="chain" id="PRO_5014531961" description="Lipoprotein" evidence="1">
    <location>
        <begin position="26"/>
        <end position="130"/>
    </location>
</feature>
<dbReference type="AlphaFoldDB" id="A0A150AX93"/>
<evidence type="ECO:0008006" key="6">
    <source>
        <dbReference type="Google" id="ProtNLM"/>
    </source>
</evidence>
<reference evidence="2 4" key="1">
    <citation type="submission" date="2015-12" db="EMBL/GenBank/DDBJ databases">
        <title>Bacillus cereus Group isolate.</title>
        <authorList>
            <person name="Kovac J."/>
        </authorList>
    </citation>
    <scope>NUCLEOTIDE SEQUENCE [LARGE SCALE GENOMIC DNA]</scope>
    <source>
        <strain evidence="2 4">FSL W8-0275</strain>
    </source>
</reference>
<keyword evidence="1" id="KW-0732">Signal</keyword>
<reference evidence="3 5" key="2">
    <citation type="submission" date="2016-11" db="EMBL/GenBank/DDBJ databases">
        <title>Identification of Bacillus cereus isolated from egg-white.</title>
        <authorList>
            <person name="Soni A."/>
            <person name="Oey I."/>
            <person name="Silcock P."/>
            <person name="Bremer P."/>
        </authorList>
    </citation>
    <scope>NUCLEOTIDE SEQUENCE [LARGE SCALE GENOMIC DNA]</scope>
    <source>
        <strain evidence="3 5">NZAS03</strain>
    </source>
</reference>
<dbReference type="EMBL" id="LOMT01000134">
    <property type="protein sequence ID" value="KXX87704.1"/>
    <property type="molecule type" value="Genomic_DNA"/>
</dbReference>
<dbReference type="PATRIC" id="fig|1396.446.peg.1790"/>
<proteinExistence type="predicted"/>
<sequence length="130" mass="14478">MIKKQVCIFALAILSIFIACTVSIAKSSYDWHTGVDIPFTYIPNISVENQGIGIKGSQSLYSEKHTIKYELVKKKFLSDEVFDSVEVKGSHNPNESFFIKLRAPKGEGYHIRISGSGHGNIGIIPYEVKN</sequence>
<name>A0A150AX93_BACCE</name>
<accession>A0A150AX93</accession>
<dbReference type="RefSeq" id="WP_000592587.1">
    <property type="nucleotide sequence ID" value="NZ_CAKJVO010000052.1"/>
</dbReference>
<dbReference type="PROSITE" id="PS51257">
    <property type="entry name" value="PROKAR_LIPOPROTEIN"/>
    <property type="match status" value="1"/>
</dbReference>
<comment type="caution">
    <text evidence="2">The sequence shown here is derived from an EMBL/GenBank/DDBJ whole genome shotgun (WGS) entry which is preliminary data.</text>
</comment>
<gene>
    <name evidence="2" type="ORF">AT274_24690</name>
    <name evidence="3" type="ORF">BJR07_28370</name>
</gene>
<dbReference type="Proteomes" id="UP000186535">
    <property type="component" value="Unassembled WGS sequence"/>
</dbReference>
<evidence type="ECO:0000313" key="3">
    <source>
        <dbReference type="EMBL" id="OKA32399.1"/>
    </source>
</evidence>